<keyword evidence="2" id="KW-1185">Reference proteome</keyword>
<dbReference type="Pfam" id="PF13593">
    <property type="entry name" value="SBF_like"/>
    <property type="match status" value="1"/>
</dbReference>
<sequence>MSTQQNQQSHKPTSLWRRILSYRPDFLIWAILSAVILGIVFPVSGQAANVADWIVKLAIAFLFFLYGARLSPQEALKGLLHWRLHLVILCFTFVLFPLVGLALMPLTSVIGEDLYMGILYLTLVPSTVQSSVAFTSIARGNVAASIVAASASSLAGVVLTPLLVLLLMTSSGGVHIDGSTFIDIGVQLLLPFLLGQILRRWVSGFAASPITKKVDQISIALVVYVSFSEGMVSGAWSSIQWFAIVGLVIGSIVLVTLMLSVTSIVTRKMGFNYQDQVAIQFAGTKKSLAAGLPMAAVMFGSAGGLGVLILPLMIFHQVQLIICSFRASRYAERYSADATHARTW</sequence>
<evidence type="ECO:0000313" key="2">
    <source>
        <dbReference type="Proteomes" id="UP000515275"/>
    </source>
</evidence>
<dbReference type="PIRSF" id="PIRSF026166">
    <property type="entry name" value="UCP026166"/>
    <property type="match status" value="1"/>
</dbReference>
<dbReference type="PANTHER" id="PTHR18640">
    <property type="entry name" value="SOLUTE CARRIER FAMILY 10 MEMBER 7"/>
    <property type="match status" value="1"/>
</dbReference>
<dbReference type="KEGG" id="cans:GP473_09235"/>
<proteinExistence type="predicted"/>
<dbReference type="EMBL" id="CP046883">
    <property type="protein sequence ID" value="QNH96800.1"/>
    <property type="molecule type" value="Genomic_DNA"/>
</dbReference>
<dbReference type="InterPro" id="IPR038770">
    <property type="entry name" value="Na+/solute_symporter_sf"/>
</dbReference>
<dbReference type="GO" id="GO:0005886">
    <property type="term" value="C:plasma membrane"/>
    <property type="evidence" value="ECO:0007669"/>
    <property type="project" value="TreeGrafter"/>
</dbReference>
<dbReference type="Proteomes" id="UP000515275">
    <property type="component" value="Chromosome"/>
</dbReference>
<accession>A0A7G7YQN0</accession>
<evidence type="ECO:0000313" key="1">
    <source>
        <dbReference type="EMBL" id="QNH96800.1"/>
    </source>
</evidence>
<reference evidence="1 2" key="1">
    <citation type="submission" date="2019-12" db="EMBL/GenBank/DDBJ databases">
        <title>Corynebacterium sp. nov., isolated from feces of the Anser Albifrons in China.</title>
        <authorList>
            <person name="Liu Q."/>
        </authorList>
    </citation>
    <scope>NUCLEOTIDE SEQUENCE [LARGE SCALE GENOMIC DNA]</scope>
    <source>
        <strain evidence="1 2">23H37-10</strain>
    </source>
</reference>
<organism evidence="1 2">
    <name type="scientific">Corynebacterium anserum</name>
    <dbReference type="NCBI Taxonomy" id="2684406"/>
    <lineage>
        <taxon>Bacteria</taxon>
        <taxon>Bacillati</taxon>
        <taxon>Actinomycetota</taxon>
        <taxon>Actinomycetes</taxon>
        <taxon>Mycobacteriales</taxon>
        <taxon>Corynebacteriaceae</taxon>
        <taxon>Corynebacterium</taxon>
    </lineage>
</organism>
<dbReference type="Gene3D" id="1.20.1530.20">
    <property type="match status" value="1"/>
</dbReference>
<dbReference type="InterPro" id="IPR016833">
    <property type="entry name" value="Put_Na-Bile_cotransptr"/>
</dbReference>
<gene>
    <name evidence="1" type="ORF">GP473_09235</name>
</gene>
<name>A0A7G7YQN0_9CORY</name>
<dbReference type="AlphaFoldDB" id="A0A7G7YQN0"/>
<protein>
    <submittedName>
        <fullName evidence="1">Bile acid:sodium symporter</fullName>
    </submittedName>
</protein>
<dbReference type="PANTHER" id="PTHR18640:SF5">
    <property type="entry name" value="SODIUM_BILE ACID COTRANSPORTER 7"/>
    <property type="match status" value="1"/>
</dbReference>